<dbReference type="OrthoDB" id="10687811at2759"/>
<gene>
    <name evidence="2" type="ORF">ANCDUO_17550</name>
</gene>
<feature type="compositionally biased region" description="Polar residues" evidence="1">
    <location>
        <begin position="232"/>
        <end position="245"/>
    </location>
</feature>
<feature type="compositionally biased region" description="Polar residues" evidence="1">
    <location>
        <begin position="253"/>
        <end position="271"/>
    </location>
</feature>
<keyword evidence="3" id="KW-1185">Reference proteome</keyword>
<evidence type="ECO:0000256" key="1">
    <source>
        <dbReference type="SAM" id="MobiDB-lite"/>
    </source>
</evidence>
<dbReference type="Proteomes" id="UP000054047">
    <property type="component" value="Unassembled WGS sequence"/>
</dbReference>
<feature type="compositionally biased region" description="Basic and acidic residues" evidence="1">
    <location>
        <begin position="363"/>
        <end position="375"/>
    </location>
</feature>
<sequence>VVEVLEEAISPREDDGVVQENANSTAGTPEPLVTVAITSEKEVDWTIVSSTTRVNPIPSPNNTTDSPVVVRYFVKVTRTPWANSRKRTSLVNAAQLTTATAAPEISMSVEASTPEAERLPVPELGPTTTKAAAEEDDVAEDHFLAELIPTMKFFRLTTPSPTLAETSTLPRQTTSAPVAAATFTESSVTTKVVTAPSTESTLATSTFQQEPMTTEEVLPVPTMKFFLGPRLSVQSTPTAPTTITSEPLEHPETSATNLQPEQEMTESQELPFSSEVDDAQEPPTTPPTSESNDIFAQSFETQTARGLVVSSAVPQLSSLPQVRPLRGRGHFLTSHRALVPVVPSFVPMRLRELPETPQSIQDDVTHEPRTRRPETRLGLQEESPPTHVVQPPQTDSLRGSLPIPGSEVRQGLPAAPKSIQDNSKSSGSAHRFPLMMEQGANVNGLSVTPLATAAAVGQLSYTTTIPVEMKYTTRRPFQMKEVGPRKTAVGLVPETHLEKLQSELEIFDSTPVTNAPMQPPTPVDRPIFVLHKIMKYPIGKFGDRPIRNKKRKNRKWASFRITEKPHIHKQGHNLKKVGTSLAIRHVYGQVRGNSQQKSIEDEVEVIISPPKRKRQHLTGTRIQIHSK</sequence>
<feature type="region of interest" description="Disordered" evidence="1">
    <location>
        <begin position="1"/>
        <end position="29"/>
    </location>
</feature>
<feature type="region of interest" description="Disordered" evidence="1">
    <location>
        <begin position="231"/>
        <end position="292"/>
    </location>
</feature>
<feature type="region of interest" description="Disordered" evidence="1">
    <location>
        <begin position="353"/>
        <end position="429"/>
    </location>
</feature>
<feature type="non-terminal residue" evidence="2">
    <location>
        <position position="627"/>
    </location>
</feature>
<reference evidence="2 3" key="1">
    <citation type="submission" date="2013-12" db="EMBL/GenBank/DDBJ databases">
        <title>Draft genome of the parsitic nematode Ancylostoma duodenale.</title>
        <authorList>
            <person name="Mitreva M."/>
        </authorList>
    </citation>
    <scope>NUCLEOTIDE SEQUENCE [LARGE SCALE GENOMIC DNA]</scope>
    <source>
        <strain evidence="2 3">Zhejiang</strain>
    </source>
</reference>
<evidence type="ECO:0000313" key="3">
    <source>
        <dbReference type="Proteomes" id="UP000054047"/>
    </source>
</evidence>
<feature type="non-terminal residue" evidence="2">
    <location>
        <position position="1"/>
    </location>
</feature>
<organism evidence="2 3">
    <name type="scientific">Ancylostoma duodenale</name>
    <dbReference type="NCBI Taxonomy" id="51022"/>
    <lineage>
        <taxon>Eukaryota</taxon>
        <taxon>Metazoa</taxon>
        <taxon>Ecdysozoa</taxon>
        <taxon>Nematoda</taxon>
        <taxon>Chromadorea</taxon>
        <taxon>Rhabditida</taxon>
        <taxon>Rhabditina</taxon>
        <taxon>Rhabditomorpha</taxon>
        <taxon>Strongyloidea</taxon>
        <taxon>Ancylostomatidae</taxon>
        <taxon>Ancylostomatinae</taxon>
        <taxon>Ancylostoma</taxon>
    </lineage>
</organism>
<evidence type="ECO:0000313" key="2">
    <source>
        <dbReference type="EMBL" id="KIH52349.1"/>
    </source>
</evidence>
<name>A0A0C2G0C7_9BILA</name>
<accession>A0A0C2G0C7</accession>
<dbReference type="EMBL" id="KN743859">
    <property type="protein sequence ID" value="KIH52349.1"/>
    <property type="molecule type" value="Genomic_DNA"/>
</dbReference>
<protein>
    <submittedName>
        <fullName evidence="2">Uncharacterized protein</fullName>
    </submittedName>
</protein>
<dbReference type="AlphaFoldDB" id="A0A0C2G0C7"/>
<proteinExistence type="predicted"/>
<feature type="compositionally biased region" description="Polar residues" evidence="1">
    <location>
        <begin position="419"/>
        <end position="428"/>
    </location>
</feature>